<dbReference type="RefSeq" id="WP_184663402.1">
    <property type="nucleotide sequence ID" value="NZ_JACHHB010000004.1"/>
</dbReference>
<dbReference type="PIRSF" id="PIRSF006443">
    <property type="entry name" value="MoaB"/>
    <property type="match status" value="1"/>
</dbReference>
<evidence type="ECO:0000259" key="7">
    <source>
        <dbReference type="SMART" id="SM00852"/>
    </source>
</evidence>
<dbReference type="AlphaFoldDB" id="A0A840QNJ3"/>
<comment type="function">
    <text evidence="1 6">May be involved in the biosynthesis of molybdopterin.</text>
</comment>
<dbReference type="PANTHER" id="PTHR43232">
    <property type="entry name" value="MOLYBDENUM COFACTOR BIOSYNTHESIS PROTEIN B"/>
    <property type="match status" value="1"/>
</dbReference>
<dbReference type="GO" id="GO:0005829">
    <property type="term" value="C:cytosol"/>
    <property type="evidence" value="ECO:0007669"/>
    <property type="project" value="TreeGrafter"/>
</dbReference>
<evidence type="ECO:0000256" key="5">
    <source>
        <dbReference type="ARBA" id="ARBA00023150"/>
    </source>
</evidence>
<dbReference type="NCBIfam" id="TIGR00177">
    <property type="entry name" value="molyb_syn"/>
    <property type="match status" value="1"/>
</dbReference>
<evidence type="ECO:0000256" key="3">
    <source>
        <dbReference type="ARBA" id="ARBA00006112"/>
    </source>
</evidence>
<keyword evidence="9" id="KW-1185">Reference proteome</keyword>
<proteinExistence type="inferred from homology"/>
<dbReference type="PROSITE" id="PS01078">
    <property type="entry name" value="MOCF_BIOSYNTHESIS_1"/>
    <property type="match status" value="1"/>
</dbReference>
<dbReference type="InterPro" id="IPR036425">
    <property type="entry name" value="MoaB/Mog-like_dom_sf"/>
</dbReference>
<name>A0A840QNJ3_9BACI</name>
<dbReference type="InterPro" id="IPR008284">
    <property type="entry name" value="MoCF_biosynth_CS"/>
</dbReference>
<evidence type="ECO:0000313" key="9">
    <source>
        <dbReference type="Proteomes" id="UP000551878"/>
    </source>
</evidence>
<dbReference type="Proteomes" id="UP000551878">
    <property type="component" value="Unassembled WGS sequence"/>
</dbReference>
<reference evidence="8 9" key="1">
    <citation type="submission" date="2020-08" db="EMBL/GenBank/DDBJ databases">
        <title>Genomic Encyclopedia of Type Strains, Phase IV (KMG-IV): sequencing the most valuable type-strain genomes for metagenomic binning, comparative biology and taxonomic classification.</title>
        <authorList>
            <person name="Goeker M."/>
        </authorList>
    </citation>
    <scope>NUCLEOTIDE SEQUENCE [LARGE SCALE GENOMIC DNA]</scope>
    <source>
        <strain evidence="8 9">DSM 24696</strain>
    </source>
</reference>
<comment type="caution">
    <text evidence="8">The sequence shown here is derived from an EMBL/GenBank/DDBJ whole genome shotgun (WGS) entry which is preliminary data.</text>
</comment>
<dbReference type="SMART" id="SM00852">
    <property type="entry name" value="MoCF_biosynth"/>
    <property type="match status" value="1"/>
</dbReference>
<evidence type="ECO:0000256" key="1">
    <source>
        <dbReference type="ARBA" id="ARBA00003487"/>
    </source>
</evidence>
<dbReference type="PANTHER" id="PTHR43232:SF2">
    <property type="entry name" value="MOLYBDENUM COFACTOR BIOSYNTHESIS PROTEIN B"/>
    <property type="match status" value="1"/>
</dbReference>
<dbReference type="UniPathway" id="UPA00344"/>
<dbReference type="CDD" id="cd00886">
    <property type="entry name" value="MogA_MoaB"/>
    <property type="match status" value="1"/>
</dbReference>
<dbReference type="Pfam" id="PF00994">
    <property type="entry name" value="MoCF_biosynth"/>
    <property type="match status" value="1"/>
</dbReference>
<keyword evidence="5 6" id="KW-0501">Molybdenum cofactor biosynthesis</keyword>
<comment type="pathway">
    <text evidence="2 6">Cofactor biosynthesis; molybdopterin biosynthesis.</text>
</comment>
<organism evidence="8 9">
    <name type="scientific">Texcoconibacillus texcoconensis</name>
    <dbReference type="NCBI Taxonomy" id="1095777"/>
    <lineage>
        <taxon>Bacteria</taxon>
        <taxon>Bacillati</taxon>
        <taxon>Bacillota</taxon>
        <taxon>Bacilli</taxon>
        <taxon>Bacillales</taxon>
        <taxon>Bacillaceae</taxon>
        <taxon>Texcoconibacillus</taxon>
    </lineage>
</organism>
<accession>A0A840QNJ3</accession>
<evidence type="ECO:0000256" key="2">
    <source>
        <dbReference type="ARBA" id="ARBA00005046"/>
    </source>
</evidence>
<evidence type="ECO:0000256" key="6">
    <source>
        <dbReference type="PIRNR" id="PIRNR006443"/>
    </source>
</evidence>
<evidence type="ECO:0000256" key="4">
    <source>
        <dbReference type="ARBA" id="ARBA00015262"/>
    </source>
</evidence>
<dbReference type="EMBL" id="JACHHB010000004">
    <property type="protein sequence ID" value="MBB5172945.1"/>
    <property type="molecule type" value="Genomic_DNA"/>
</dbReference>
<evidence type="ECO:0000313" key="8">
    <source>
        <dbReference type="EMBL" id="MBB5172945.1"/>
    </source>
</evidence>
<gene>
    <name evidence="8" type="ORF">HNQ41_001108</name>
</gene>
<protein>
    <recommendedName>
        <fullName evidence="4 6">Molybdenum cofactor biosynthesis protein B</fullName>
    </recommendedName>
</protein>
<dbReference type="SUPFAM" id="SSF53218">
    <property type="entry name" value="Molybdenum cofactor biosynthesis proteins"/>
    <property type="match status" value="1"/>
</dbReference>
<dbReference type="InterPro" id="IPR001453">
    <property type="entry name" value="MoaB/Mog_dom"/>
</dbReference>
<dbReference type="GO" id="GO:0006777">
    <property type="term" value="P:Mo-molybdopterin cofactor biosynthetic process"/>
    <property type="evidence" value="ECO:0007669"/>
    <property type="project" value="UniProtKB-UniRule"/>
</dbReference>
<comment type="similarity">
    <text evidence="3 6">Belongs to the MoaB/Mog family.</text>
</comment>
<dbReference type="FunFam" id="3.40.980.10:FF:000006">
    <property type="entry name" value="Molybdenum cofactor biosynthesis protein B"/>
    <property type="match status" value="1"/>
</dbReference>
<dbReference type="InterPro" id="IPR012245">
    <property type="entry name" value="MoaB"/>
</dbReference>
<dbReference type="Gene3D" id="3.40.980.10">
    <property type="entry name" value="MoaB/Mog-like domain"/>
    <property type="match status" value="1"/>
</dbReference>
<feature type="domain" description="MoaB/Mog" evidence="7">
    <location>
        <begin position="17"/>
        <end position="162"/>
    </location>
</feature>
<sequence length="173" mass="18942">MGVNQHRKEAPKNVKCMIVTVSDSRTKATDKSGKLIIDLLKEAGYEVTDYQITKDEYTSIREMVRGADNRSDIEAIIFNGGTGITLRDTTYEAVSSMLDKTIPGFGELFRFLSFRDDIGAAAMLSRAVAGVRGKTAVFSIPGSSGAVKLATEQLIIPELTHVMREIYKNEATS</sequence>